<feature type="compositionally biased region" description="Low complexity" evidence="1">
    <location>
        <begin position="41"/>
        <end position="50"/>
    </location>
</feature>
<feature type="compositionally biased region" description="Basic and acidic residues" evidence="1">
    <location>
        <begin position="63"/>
        <end position="74"/>
    </location>
</feature>
<evidence type="ECO:0000256" key="1">
    <source>
        <dbReference type="SAM" id="MobiDB-lite"/>
    </source>
</evidence>
<reference evidence="2" key="1">
    <citation type="submission" date="2021-06" db="EMBL/GenBank/DDBJ databases">
        <title>Comparative genomics, transcriptomics and evolutionary studies reveal genomic signatures of adaptation to plant cell wall in hemibiotrophic fungi.</title>
        <authorList>
            <consortium name="DOE Joint Genome Institute"/>
            <person name="Baroncelli R."/>
            <person name="Diaz J.F."/>
            <person name="Benocci T."/>
            <person name="Peng M."/>
            <person name="Battaglia E."/>
            <person name="Haridas S."/>
            <person name="Andreopoulos W."/>
            <person name="Labutti K."/>
            <person name="Pangilinan J."/>
            <person name="Floch G.L."/>
            <person name="Makela M.R."/>
            <person name="Henrissat B."/>
            <person name="Grigoriev I.V."/>
            <person name="Crouch J.A."/>
            <person name="De Vries R.P."/>
            <person name="Sukno S.A."/>
            <person name="Thon M.R."/>
        </authorList>
    </citation>
    <scope>NUCLEOTIDE SEQUENCE</scope>
    <source>
        <strain evidence="2">CBS 193.32</strain>
    </source>
</reference>
<feature type="region of interest" description="Disordered" evidence="1">
    <location>
        <begin position="1"/>
        <end position="123"/>
    </location>
</feature>
<organism evidence="2 3">
    <name type="scientific">Colletotrichum godetiae</name>
    <dbReference type="NCBI Taxonomy" id="1209918"/>
    <lineage>
        <taxon>Eukaryota</taxon>
        <taxon>Fungi</taxon>
        <taxon>Dikarya</taxon>
        <taxon>Ascomycota</taxon>
        <taxon>Pezizomycotina</taxon>
        <taxon>Sordariomycetes</taxon>
        <taxon>Hypocreomycetidae</taxon>
        <taxon>Glomerellales</taxon>
        <taxon>Glomerellaceae</taxon>
        <taxon>Colletotrichum</taxon>
        <taxon>Colletotrichum acutatum species complex</taxon>
    </lineage>
</organism>
<feature type="compositionally biased region" description="Gly residues" evidence="1">
    <location>
        <begin position="22"/>
        <end position="36"/>
    </location>
</feature>
<protein>
    <submittedName>
        <fullName evidence="2">Uncharacterized protein</fullName>
    </submittedName>
</protein>
<dbReference type="GeneID" id="85455993"/>
<proteinExistence type="predicted"/>
<evidence type="ECO:0000313" key="3">
    <source>
        <dbReference type="Proteomes" id="UP001224890"/>
    </source>
</evidence>
<feature type="region of interest" description="Disordered" evidence="1">
    <location>
        <begin position="196"/>
        <end position="260"/>
    </location>
</feature>
<gene>
    <name evidence="2" type="ORF">BDP55DRAFT_625376</name>
</gene>
<feature type="compositionally biased region" description="Gly residues" evidence="1">
    <location>
        <begin position="149"/>
        <end position="163"/>
    </location>
</feature>
<evidence type="ECO:0000313" key="2">
    <source>
        <dbReference type="EMBL" id="KAK1701127.1"/>
    </source>
</evidence>
<comment type="caution">
    <text evidence="2">The sequence shown here is derived from an EMBL/GenBank/DDBJ whole genome shotgun (WGS) entry which is preliminary data.</text>
</comment>
<keyword evidence="3" id="KW-1185">Reference proteome</keyword>
<feature type="compositionally biased region" description="Low complexity" evidence="1">
    <location>
        <begin position="77"/>
        <end position="98"/>
    </location>
</feature>
<accession>A0AAJ0AZF1</accession>
<feature type="compositionally biased region" description="Gly residues" evidence="1">
    <location>
        <begin position="196"/>
        <end position="217"/>
    </location>
</feature>
<name>A0AAJ0AZF1_9PEZI</name>
<dbReference type="Proteomes" id="UP001224890">
    <property type="component" value="Unassembled WGS sequence"/>
</dbReference>
<feature type="region of interest" description="Disordered" evidence="1">
    <location>
        <begin position="141"/>
        <end position="169"/>
    </location>
</feature>
<dbReference type="RefSeq" id="XP_060436882.1">
    <property type="nucleotide sequence ID" value="XM_060571467.1"/>
</dbReference>
<dbReference type="AlphaFoldDB" id="A0AAJ0AZF1"/>
<sequence>MAYVFDGYSEASSGRNTPRGQQGPGSGGGGGGGGGSRQQRRYGSGDIPVGGLPGGIYYGTGRFYEENLRTEQRRRQQQQQQQQEENQQRRQQGQNQGQQRHRHDPQWRQGEQGGQHRDDMREASDAARAFLEALQRDYDRRRQQEADTGVGGFGPGPSSGYGEVGEDDFGPMEEIRFEDLFGDLFGGLGDGGGAGMGGNVGGGTGAFGPHSGPGSGQGRTDPGPGPRHDHEEDGGGRGPEPVPGCGRNGGASRPGYEQPPAHYGGGWYDYRPGTTGARRGGGAGMTFADFFELWQSWPGPGGNLGLDDFGEMPEAYF</sequence>
<feature type="compositionally biased region" description="Basic and acidic residues" evidence="1">
    <location>
        <begin position="114"/>
        <end position="123"/>
    </location>
</feature>
<feature type="compositionally biased region" description="Basic and acidic residues" evidence="1">
    <location>
        <begin position="226"/>
        <end position="235"/>
    </location>
</feature>
<dbReference type="EMBL" id="JAHMHR010000001">
    <property type="protein sequence ID" value="KAK1701127.1"/>
    <property type="molecule type" value="Genomic_DNA"/>
</dbReference>